<dbReference type="PANTHER" id="PTHR42811">
    <property type="entry name" value="SERINE ACETYLTRANSFERASE"/>
    <property type="match status" value="1"/>
</dbReference>
<evidence type="ECO:0000313" key="6">
    <source>
        <dbReference type="Proteomes" id="UP000447393"/>
    </source>
</evidence>
<comment type="similarity">
    <text evidence="1">Belongs to the transferase hexapeptide repeat family.</text>
</comment>
<dbReference type="GO" id="GO:0009001">
    <property type="term" value="F:serine O-acetyltransferase activity"/>
    <property type="evidence" value="ECO:0007669"/>
    <property type="project" value="InterPro"/>
</dbReference>
<dbReference type="OrthoDB" id="9812571at2"/>
<dbReference type="Gene3D" id="2.160.10.10">
    <property type="entry name" value="Hexapeptide repeat proteins"/>
    <property type="match status" value="1"/>
</dbReference>
<dbReference type="InterPro" id="IPR001451">
    <property type="entry name" value="Hexapep"/>
</dbReference>
<evidence type="ECO:0000256" key="4">
    <source>
        <dbReference type="ARBA" id="ARBA00023315"/>
    </source>
</evidence>
<evidence type="ECO:0000256" key="2">
    <source>
        <dbReference type="ARBA" id="ARBA00018522"/>
    </source>
</evidence>
<dbReference type="Pfam" id="PF00132">
    <property type="entry name" value="Hexapep"/>
    <property type="match status" value="1"/>
</dbReference>
<protein>
    <recommendedName>
        <fullName evidence="2">Serine acetyltransferase</fullName>
    </recommendedName>
</protein>
<dbReference type="GO" id="GO:0005737">
    <property type="term" value="C:cytoplasm"/>
    <property type="evidence" value="ECO:0007669"/>
    <property type="project" value="InterPro"/>
</dbReference>
<dbReference type="InterPro" id="IPR011004">
    <property type="entry name" value="Trimer_LpxA-like_sf"/>
</dbReference>
<dbReference type="RefSeq" id="WP_160913703.1">
    <property type="nucleotide sequence ID" value="NZ_WMEZ01000002.1"/>
</dbReference>
<evidence type="ECO:0000256" key="1">
    <source>
        <dbReference type="ARBA" id="ARBA00007274"/>
    </source>
</evidence>
<dbReference type="InterPro" id="IPR005881">
    <property type="entry name" value="Ser_O-AcTrfase"/>
</dbReference>
<dbReference type="PIRSF" id="PIRSF000441">
    <property type="entry name" value="CysE"/>
    <property type="match status" value="1"/>
</dbReference>
<dbReference type="SUPFAM" id="SSF51161">
    <property type="entry name" value="Trimeric LpxA-like enzymes"/>
    <property type="match status" value="1"/>
</dbReference>
<dbReference type="CDD" id="cd03354">
    <property type="entry name" value="LbH_SAT"/>
    <property type="match status" value="1"/>
</dbReference>
<sequence length="150" mass="16229">MKKNIVSKIYNLSRTLYKYKVPIVPKFLWAFNRIFFSCDIPYQADIDSTVTFSHNGLGTVINKKTKIGSNTLVMHHVTIGGNMGKTSFNGKEEIFAPIIGDNVICGVGAKVLGPITIGDSAKIGAGAVVLKDVPENCIAVGIPAKIYKNK</sequence>
<reference evidence="5 6" key="1">
    <citation type="submission" date="2019-11" db="EMBL/GenBank/DDBJ databases">
        <title>Genome sequences of 17 halophilic strains isolated from different environments.</title>
        <authorList>
            <person name="Furrow R.E."/>
        </authorList>
    </citation>
    <scope>NUCLEOTIDE SEQUENCE [LARGE SCALE GENOMIC DNA]</scope>
    <source>
        <strain evidence="5 6">22505_10_Sand</strain>
    </source>
</reference>
<accession>A0A845E262</accession>
<comment type="caution">
    <text evidence="5">The sequence shown here is derived from an EMBL/GenBank/DDBJ whole genome shotgun (WGS) entry which is preliminary data.</text>
</comment>
<dbReference type="InterPro" id="IPR045304">
    <property type="entry name" value="LbH_SAT"/>
</dbReference>
<dbReference type="GO" id="GO:0006535">
    <property type="term" value="P:cysteine biosynthetic process from serine"/>
    <property type="evidence" value="ECO:0007669"/>
    <property type="project" value="InterPro"/>
</dbReference>
<evidence type="ECO:0000313" key="5">
    <source>
        <dbReference type="EMBL" id="MYL49350.1"/>
    </source>
</evidence>
<dbReference type="AlphaFoldDB" id="A0A845E262"/>
<dbReference type="EMBL" id="WMEZ01000002">
    <property type="protein sequence ID" value="MYL49350.1"/>
    <property type="molecule type" value="Genomic_DNA"/>
</dbReference>
<keyword evidence="3 5" id="KW-0808">Transferase</keyword>
<dbReference type="Proteomes" id="UP000447393">
    <property type="component" value="Unassembled WGS sequence"/>
</dbReference>
<organism evidence="5 6">
    <name type="scientific">Halobacillus litoralis</name>
    <dbReference type="NCBI Taxonomy" id="45668"/>
    <lineage>
        <taxon>Bacteria</taxon>
        <taxon>Bacillati</taxon>
        <taxon>Bacillota</taxon>
        <taxon>Bacilli</taxon>
        <taxon>Bacillales</taxon>
        <taxon>Bacillaceae</taxon>
        <taxon>Halobacillus</taxon>
    </lineage>
</organism>
<name>A0A845E262_9BACI</name>
<gene>
    <name evidence="5" type="ORF">GLV98_07625</name>
</gene>
<proteinExistence type="inferred from homology"/>
<keyword evidence="4" id="KW-0012">Acyltransferase</keyword>
<evidence type="ECO:0000256" key="3">
    <source>
        <dbReference type="ARBA" id="ARBA00022679"/>
    </source>
</evidence>